<accession>A0AAV4CAP8</accession>
<evidence type="ECO:0000313" key="3">
    <source>
        <dbReference type="Proteomes" id="UP000735302"/>
    </source>
</evidence>
<dbReference type="PANTHER" id="PTHR10773:SF19">
    <property type="match status" value="1"/>
</dbReference>
<dbReference type="Proteomes" id="UP000735302">
    <property type="component" value="Unassembled WGS sequence"/>
</dbReference>
<protein>
    <recommendedName>
        <fullName evidence="4">Integrase catalytic domain-containing protein</fullName>
    </recommendedName>
</protein>
<comment type="caution">
    <text evidence="2">The sequence shown here is derived from an EMBL/GenBank/DDBJ whole genome shotgun (WGS) entry which is preliminary data.</text>
</comment>
<keyword evidence="3" id="KW-1185">Reference proteome</keyword>
<proteinExistence type="predicted"/>
<evidence type="ECO:0000256" key="1">
    <source>
        <dbReference type="SAM" id="MobiDB-lite"/>
    </source>
</evidence>
<feature type="compositionally biased region" description="Polar residues" evidence="1">
    <location>
        <begin position="127"/>
        <end position="163"/>
    </location>
</feature>
<dbReference type="EMBL" id="BLXT01006069">
    <property type="protein sequence ID" value="GFO28632.1"/>
    <property type="molecule type" value="Genomic_DNA"/>
</dbReference>
<gene>
    <name evidence="2" type="ORF">PoB_005513700</name>
</gene>
<dbReference type="PANTHER" id="PTHR10773">
    <property type="entry name" value="DNA-DIRECTED RNA POLYMERASES I, II, AND III SUBUNIT RPABC2"/>
    <property type="match status" value="1"/>
</dbReference>
<sequence length="421" mass="46982">MHHLRLCQTETVETRSWTATELDAGPSSCCVDQASLHTPLEQLMGIVAELPNVNLVHPFVTINCQDALSGTVCQTEIVETRSWTATELDTGPSSCSTEQASLLIPLELEIEADIPSMHLGHAPVTGKSPNAGQSSQSTKQDTDPTDVNNTSCSEADMSSSTVDFNDYHPGNKRFTRTRSFLFPGKTLCQLHNKYVSHCEASSVRAVARKYLTEVFHQLNMSFFKPRKDQCDACMAAKHGNVSNEQYQCHLLKKPNAQQMKARDKGLADDSISLWTMDLQSVLLSPKTQASALYHKTKLALHNMTYFNLKSKEGFCYVYDETHGDLSGDIFASLHFNYFLQYLEQNPGIKKLIILSDGCGYQNKLHCIANSFLHLALERAVTIEQKYLGPGHTQMECNSMHSVIERRLNGDIFVPHDYVLAI</sequence>
<feature type="region of interest" description="Disordered" evidence="1">
    <location>
        <begin position="118"/>
        <end position="168"/>
    </location>
</feature>
<organism evidence="2 3">
    <name type="scientific">Plakobranchus ocellatus</name>
    <dbReference type="NCBI Taxonomy" id="259542"/>
    <lineage>
        <taxon>Eukaryota</taxon>
        <taxon>Metazoa</taxon>
        <taxon>Spiralia</taxon>
        <taxon>Lophotrochozoa</taxon>
        <taxon>Mollusca</taxon>
        <taxon>Gastropoda</taxon>
        <taxon>Heterobranchia</taxon>
        <taxon>Euthyneura</taxon>
        <taxon>Panpulmonata</taxon>
        <taxon>Sacoglossa</taxon>
        <taxon>Placobranchoidea</taxon>
        <taxon>Plakobranchidae</taxon>
        <taxon>Plakobranchus</taxon>
    </lineage>
</organism>
<evidence type="ECO:0008006" key="4">
    <source>
        <dbReference type="Google" id="ProtNLM"/>
    </source>
</evidence>
<reference evidence="2 3" key="1">
    <citation type="journal article" date="2021" name="Elife">
        <title>Chloroplast acquisition without the gene transfer in kleptoplastic sea slugs, Plakobranchus ocellatus.</title>
        <authorList>
            <person name="Maeda T."/>
            <person name="Takahashi S."/>
            <person name="Yoshida T."/>
            <person name="Shimamura S."/>
            <person name="Takaki Y."/>
            <person name="Nagai Y."/>
            <person name="Toyoda A."/>
            <person name="Suzuki Y."/>
            <person name="Arimoto A."/>
            <person name="Ishii H."/>
            <person name="Satoh N."/>
            <person name="Nishiyama T."/>
            <person name="Hasebe M."/>
            <person name="Maruyama T."/>
            <person name="Minagawa J."/>
            <person name="Obokata J."/>
            <person name="Shigenobu S."/>
        </authorList>
    </citation>
    <scope>NUCLEOTIDE SEQUENCE [LARGE SCALE GENOMIC DNA]</scope>
</reference>
<evidence type="ECO:0000313" key="2">
    <source>
        <dbReference type="EMBL" id="GFO28632.1"/>
    </source>
</evidence>
<dbReference type="AlphaFoldDB" id="A0AAV4CAP8"/>
<name>A0AAV4CAP8_9GAST</name>